<evidence type="ECO:0000259" key="1">
    <source>
        <dbReference type="PROSITE" id="PS51782"/>
    </source>
</evidence>
<keyword evidence="3" id="KW-1185">Reference proteome</keyword>
<evidence type="ECO:0000313" key="3">
    <source>
        <dbReference type="Proteomes" id="UP001589838"/>
    </source>
</evidence>
<comment type="caution">
    <text evidence="2">The sequence shown here is derived from an EMBL/GenBank/DDBJ whole genome shotgun (WGS) entry which is preliminary data.</text>
</comment>
<dbReference type="PROSITE" id="PS51782">
    <property type="entry name" value="LYSM"/>
    <property type="match status" value="1"/>
</dbReference>
<dbReference type="PANTHER" id="PTHR33734">
    <property type="entry name" value="LYSM DOMAIN-CONTAINING GPI-ANCHORED PROTEIN 2"/>
    <property type="match status" value="1"/>
</dbReference>
<proteinExistence type="predicted"/>
<dbReference type="Proteomes" id="UP001589838">
    <property type="component" value="Unassembled WGS sequence"/>
</dbReference>
<dbReference type="InterPro" id="IPR018392">
    <property type="entry name" value="LysM"/>
</dbReference>
<dbReference type="EMBL" id="JBHLUX010000024">
    <property type="protein sequence ID" value="MFC0470659.1"/>
    <property type="molecule type" value="Genomic_DNA"/>
</dbReference>
<dbReference type="PANTHER" id="PTHR33734:SF22">
    <property type="entry name" value="MEMBRANE-BOUND LYTIC MUREIN TRANSGLYCOSYLASE D"/>
    <property type="match status" value="1"/>
</dbReference>
<sequence>MHTVQPGETLWAIANRYGVTLQELMLVNAITNPNIVYVGQVLRIPRFPPTPVPPTPTPVPTGIAQRVARLETQVEELTRRVRRLEFGR</sequence>
<dbReference type="RefSeq" id="WP_335959200.1">
    <property type="nucleotide sequence ID" value="NZ_JAXBLX010000004.1"/>
</dbReference>
<dbReference type="SMART" id="SM00257">
    <property type="entry name" value="LysM"/>
    <property type="match status" value="1"/>
</dbReference>
<dbReference type="Pfam" id="PF01476">
    <property type="entry name" value="LysM"/>
    <property type="match status" value="1"/>
</dbReference>
<evidence type="ECO:0000313" key="2">
    <source>
        <dbReference type="EMBL" id="MFC0470659.1"/>
    </source>
</evidence>
<dbReference type="InterPro" id="IPR036779">
    <property type="entry name" value="LysM_dom_sf"/>
</dbReference>
<gene>
    <name evidence="2" type="ORF">ACFFHM_09165</name>
</gene>
<organism evidence="2 3">
    <name type="scientific">Halalkalibacter kiskunsagensis</name>
    <dbReference type="NCBI Taxonomy" id="1548599"/>
    <lineage>
        <taxon>Bacteria</taxon>
        <taxon>Bacillati</taxon>
        <taxon>Bacillota</taxon>
        <taxon>Bacilli</taxon>
        <taxon>Bacillales</taxon>
        <taxon>Bacillaceae</taxon>
        <taxon>Halalkalibacter</taxon>
    </lineage>
</organism>
<reference evidence="2 3" key="1">
    <citation type="submission" date="2024-09" db="EMBL/GenBank/DDBJ databases">
        <authorList>
            <person name="Sun Q."/>
            <person name="Mori K."/>
        </authorList>
    </citation>
    <scope>NUCLEOTIDE SEQUENCE [LARGE SCALE GENOMIC DNA]</scope>
    <source>
        <strain evidence="2 3">NCAIM B.02610</strain>
    </source>
</reference>
<dbReference type="SUPFAM" id="SSF54106">
    <property type="entry name" value="LysM domain"/>
    <property type="match status" value="1"/>
</dbReference>
<name>A0ABV6KBH1_9BACI</name>
<dbReference type="CDD" id="cd00118">
    <property type="entry name" value="LysM"/>
    <property type="match status" value="1"/>
</dbReference>
<accession>A0ABV6KBH1</accession>
<dbReference type="Gene3D" id="3.10.350.10">
    <property type="entry name" value="LysM domain"/>
    <property type="match status" value="1"/>
</dbReference>
<feature type="domain" description="LysM" evidence="1">
    <location>
        <begin position="1"/>
        <end position="44"/>
    </location>
</feature>
<protein>
    <submittedName>
        <fullName evidence="2">LysM peptidoglycan-binding domain-containing protein</fullName>
    </submittedName>
</protein>